<keyword evidence="2 8" id="KW-0732">Signal</keyword>
<gene>
    <name evidence="9" type="ORF">TRUGW13939_11900</name>
</gene>
<evidence type="ECO:0000256" key="2">
    <source>
        <dbReference type="ARBA" id="ARBA00022729"/>
    </source>
</evidence>
<dbReference type="GeneID" id="55999376"/>
<dbReference type="CDD" id="cd08999">
    <property type="entry name" value="GH43_ABN-like"/>
    <property type="match status" value="1"/>
</dbReference>
<dbReference type="RefSeq" id="XP_035350897.1">
    <property type="nucleotide sequence ID" value="XM_035495004.1"/>
</dbReference>
<dbReference type="Pfam" id="PF04616">
    <property type="entry name" value="Glyco_hydro_43"/>
    <property type="match status" value="1"/>
</dbReference>
<evidence type="ECO:0000313" key="10">
    <source>
        <dbReference type="Proteomes" id="UP000509510"/>
    </source>
</evidence>
<dbReference type="PANTHER" id="PTHR42812">
    <property type="entry name" value="BETA-XYLOSIDASE"/>
    <property type="match status" value="1"/>
</dbReference>
<feature type="active site" description="Proton donor" evidence="5">
    <location>
        <position position="208"/>
    </location>
</feature>
<evidence type="ECO:0000256" key="5">
    <source>
        <dbReference type="PIRSR" id="PIRSR606710-1"/>
    </source>
</evidence>
<accession>A0A7H8REA9</accession>
<dbReference type="SUPFAM" id="SSF75005">
    <property type="entry name" value="Arabinanase/levansucrase/invertase"/>
    <property type="match status" value="1"/>
</dbReference>
<dbReference type="Proteomes" id="UP000509510">
    <property type="component" value="Chromosome VI"/>
</dbReference>
<feature type="signal peptide" evidence="8">
    <location>
        <begin position="1"/>
        <end position="18"/>
    </location>
</feature>
<dbReference type="Gene3D" id="2.115.10.20">
    <property type="entry name" value="Glycosyl hydrolase domain, family 43"/>
    <property type="match status" value="1"/>
</dbReference>
<dbReference type="PANTHER" id="PTHR42812:SF5">
    <property type="entry name" value="ENDO-ARABINASE"/>
    <property type="match status" value="1"/>
</dbReference>
<dbReference type="InterPro" id="IPR006710">
    <property type="entry name" value="Glyco_hydro_43"/>
</dbReference>
<organism evidence="9 10">
    <name type="scientific">Talaromyces rugulosus</name>
    <name type="common">Penicillium rugulosum</name>
    <dbReference type="NCBI Taxonomy" id="121627"/>
    <lineage>
        <taxon>Eukaryota</taxon>
        <taxon>Fungi</taxon>
        <taxon>Dikarya</taxon>
        <taxon>Ascomycota</taxon>
        <taxon>Pezizomycotina</taxon>
        <taxon>Eurotiomycetes</taxon>
        <taxon>Eurotiomycetidae</taxon>
        <taxon>Eurotiales</taxon>
        <taxon>Trichocomaceae</taxon>
        <taxon>Talaromyces</taxon>
        <taxon>Talaromyces sect. Islandici</taxon>
    </lineage>
</organism>
<keyword evidence="10" id="KW-1185">Reference proteome</keyword>
<dbReference type="EMBL" id="CP055903">
    <property type="protein sequence ID" value="QKX64724.1"/>
    <property type="molecule type" value="Genomic_DNA"/>
</dbReference>
<name>A0A7H8REA9_TALRU</name>
<comment type="similarity">
    <text evidence="1 7">Belongs to the glycosyl hydrolase 43 family.</text>
</comment>
<evidence type="ECO:0000256" key="8">
    <source>
        <dbReference type="SAM" id="SignalP"/>
    </source>
</evidence>
<evidence type="ECO:0000256" key="1">
    <source>
        <dbReference type="ARBA" id="ARBA00009865"/>
    </source>
</evidence>
<dbReference type="AlphaFoldDB" id="A0A7H8REA9"/>
<feature type="site" description="Important for catalytic activity, responsible for pKa modulation of the active site Glu and correct orientation of both the proton donor and substrate" evidence="6">
    <location>
        <position position="148"/>
    </location>
</feature>
<dbReference type="GO" id="GO:0005975">
    <property type="term" value="P:carbohydrate metabolic process"/>
    <property type="evidence" value="ECO:0007669"/>
    <property type="project" value="InterPro"/>
</dbReference>
<feature type="chain" id="PRO_5028941020" evidence="8">
    <location>
        <begin position="19"/>
        <end position="317"/>
    </location>
</feature>
<evidence type="ECO:0000313" key="9">
    <source>
        <dbReference type="EMBL" id="QKX64724.1"/>
    </source>
</evidence>
<evidence type="ECO:0000256" key="6">
    <source>
        <dbReference type="PIRSR" id="PIRSR606710-2"/>
    </source>
</evidence>
<feature type="active site" description="Proton acceptor" evidence="5">
    <location>
        <position position="30"/>
    </location>
</feature>
<dbReference type="InterPro" id="IPR051795">
    <property type="entry name" value="Glycosyl_Hydrlase_43"/>
</dbReference>
<evidence type="ECO:0000256" key="7">
    <source>
        <dbReference type="RuleBase" id="RU361187"/>
    </source>
</evidence>
<evidence type="ECO:0000256" key="4">
    <source>
        <dbReference type="ARBA" id="ARBA00023295"/>
    </source>
</evidence>
<reference evidence="10" key="1">
    <citation type="submission" date="2020-06" db="EMBL/GenBank/DDBJ databases">
        <title>A chromosome-scale genome assembly of Talaromyces rugulosus W13939.</title>
        <authorList>
            <person name="Wang B."/>
            <person name="Guo L."/>
            <person name="Ye K."/>
            <person name="Wang L."/>
        </authorList>
    </citation>
    <scope>NUCLEOTIDE SEQUENCE [LARGE SCALE GENOMIC DNA]</scope>
    <source>
        <strain evidence="10">W13939</strain>
    </source>
</reference>
<sequence length="317" mass="33926">MFQYTSLLGALLCSGASAHIYRVLDTSFPDPSVVYTGSEYYAFGTTGNKVHAQVATSPDFTNWTLIEGYDALPGPYPTWVDESSVVLWAPDVIKLADGSYVMYYSAREHTSGKHCVGVATSSTAKGPYDATVSNDSIACPISKGGAIDPDGFIDTDGTIYVTYKIDGNSIKSDSTPIMLQKMHSDGVQADGDPIQLLDRDELDGPLIEAPSVLYYDGIYYLSFSSNYYNTEKYDTSYAYATSITGPWSKQHAPHAPLLVTGTGSKNAGKLSAPGGSDFSADGKKVVFHANLNGKDNSEGRALFVSNITVSDNIISLA</sequence>
<protein>
    <submittedName>
        <fullName evidence="9">Uncharacterized protein</fullName>
    </submittedName>
</protein>
<keyword evidence="4 7" id="KW-0326">Glycosidase</keyword>
<dbReference type="InterPro" id="IPR023296">
    <property type="entry name" value="Glyco_hydro_beta-prop_sf"/>
</dbReference>
<proteinExistence type="inferred from homology"/>
<dbReference type="GO" id="GO:0004553">
    <property type="term" value="F:hydrolase activity, hydrolyzing O-glycosyl compounds"/>
    <property type="evidence" value="ECO:0007669"/>
    <property type="project" value="InterPro"/>
</dbReference>
<keyword evidence="3 7" id="KW-0378">Hydrolase</keyword>
<evidence type="ECO:0000256" key="3">
    <source>
        <dbReference type="ARBA" id="ARBA00022801"/>
    </source>
</evidence>
<dbReference type="OrthoDB" id="3879658at2759"/>
<dbReference type="KEGG" id="trg:TRUGW13939_11900"/>